<gene>
    <name evidence="3" type="ORF">L207DRAFT_628755</name>
</gene>
<feature type="compositionally biased region" description="Low complexity" evidence="1">
    <location>
        <begin position="232"/>
        <end position="242"/>
    </location>
</feature>
<sequence>MPSNFERKARRKHQTRLTFEPVDQSSSPANMSHTEVRVEIPSKRQRPTPVSSFVGAIDSESEDMLSSAVRNDFSDQDSGITKEIQKLPFKPLPTPAKSSQLPAKLDTSLDELDGSEYEPKSKTRQTRSSYIPSVDSSKKKHRRHTMGLDGTYSSSDGSEPEETLYTPSKKKARTTPMKRIPSKGKAIIIHSDSEDETAVTLPTRSTRSSGKKQRHITLDDTSEDEIVKSNTRSSQRRQSSFRNNEALRSSPTVASSSRLRGKKTTVQNRPDSEEDYQRSSPPKRLARLTIPDEEDEDEDDVVLFSPRKQRQQPVIETEEDDDDIRLPSPRKRNPRARVETVEDDSQPVISPLKRGRQAAEFDSDTVLSPTKRPRNSGREVEFSSDSDLPSPKTMAANLKRKSKSKTPPRFTRQQKTVRRHRTEKEKTMELMKRRRAGENIDQVTDSSESDEEEEDEDDELQQLSEFDDEESSPEIPAKPTKAAKRKAQTQNSDGEVDTDDFITEDEDGPIGVPDMSLIPLEFTSAAHKPIKEHFKDVVEWMVHNKVNPGFEWKDPVYETAFRKVDAEAGGFADSKFVSTQWTAAFTRAVYARPILELRKLNPGEGIDVLGEAKCEACNHRKHVPTWSIQFKGKAYSKVTLEEIDQESSDDDSDDSNSDSSDSDKASVDEKGQKLLSEDKTWFAGAVCKQNAEHAHTLIHWKWHLNDWVVSRLEEEGECTPAKLAERDKMNAKQRHKYANKIVDRWQAQDIIKTLYKDFKTQKDTARELREQKRGGWK</sequence>
<dbReference type="STRING" id="1149755.A0A2J6S5Y5"/>
<feature type="compositionally biased region" description="Acidic residues" evidence="1">
    <location>
        <begin position="494"/>
        <end position="508"/>
    </location>
</feature>
<feature type="compositionally biased region" description="Acidic residues" evidence="1">
    <location>
        <begin position="643"/>
        <end position="656"/>
    </location>
</feature>
<organism evidence="3 4">
    <name type="scientific">Hyaloscypha variabilis (strain UAMH 11265 / GT02V1 / F)</name>
    <name type="common">Meliniomyces variabilis</name>
    <dbReference type="NCBI Taxonomy" id="1149755"/>
    <lineage>
        <taxon>Eukaryota</taxon>
        <taxon>Fungi</taxon>
        <taxon>Dikarya</taxon>
        <taxon>Ascomycota</taxon>
        <taxon>Pezizomycotina</taxon>
        <taxon>Leotiomycetes</taxon>
        <taxon>Helotiales</taxon>
        <taxon>Hyaloscyphaceae</taxon>
        <taxon>Hyaloscypha</taxon>
        <taxon>Hyaloscypha variabilis</taxon>
    </lineage>
</organism>
<feature type="region of interest" description="Disordered" evidence="1">
    <location>
        <begin position="643"/>
        <end position="670"/>
    </location>
</feature>
<evidence type="ECO:0000313" key="4">
    <source>
        <dbReference type="Proteomes" id="UP000235786"/>
    </source>
</evidence>
<feature type="compositionally biased region" description="Acidic residues" evidence="1">
    <location>
        <begin position="447"/>
        <end position="472"/>
    </location>
</feature>
<accession>A0A2J6S5Y5</accession>
<feature type="region of interest" description="Disordered" evidence="1">
    <location>
        <begin position="1"/>
        <end position="510"/>
    </location>
</feature>
<dbReference type="AlphaFoldDB" id="A0A2J6S5Y5"/>
<reference evidence="3 4" key="1">
    <citation type="submission" date="2016-04" db="EMBL/GenBank/DDBJ databases">
        <title>A degradative enzymes factory behind the ericoid mycorrhizal symbiosis.</title>
        <authorList>
            <consortium name="DOE Joint Genome Institute"/>
            <person name="Martino E."/>
            <person name="Morin E."/>
            <person name="Grelet G."/>
            <person name="Kuo A."/>
            <person name="Kohler A."/>
            <person name="Daghino S."/>
            <person name="Barry K."/>
            <person name="Choi C."/>
            <person name="Cichocki N."/>
            <person name="Clum A."/>
            <person name="Copeland A."/>
            <person name="Hainaut M."/>
            <person name="Haridas S."/>
            <person name="Labutti K."/>
            <person name="Lindquist E."/>
            <person name="Lipzen A."/>
            <person name="Khouja H.-R."/>
            <person name="Murat C."/>
            <person name="Ohm R."/>
            <person name="Olson A."/>
            <person name="Spatafora J."/>
            <person name="Veneault-Fourrey C."/>
            <person name="Henrissat B."/>
            <person name="Grigoriev I."/>
            <person name="Martin F."/>
            <person name="Perotto S."/>
        </authorList>
    </citation>
    <scope>NUCLEOTIDE SEQUENCE [LARGE SCALE GENOMIC DNA]</scope>
    <source>
        <strain evidence="3 4">F</strain>
    </source>
</reference>
<dbReference type="PANTHER" id="PTHR14689">
    <property type="entry name" value="PHORBOL-ESTER_DAG-TYPE DOMAIN-CONTAINING PROTEIN"/>
    <property type="match status" value="1"/>
</dbReference>
<feature type="compositionally biased region" description="Acidic residues" evidence="1">
    <location>
        <begin position="291"/>
        <end position="301"/>
    </location>
</feature>
<dbReference type="Proteomes" id="UP000235786">
    <property type="component" value="Unassembled WGS sequence"/>
</dbReference>
<feature type="compositionally biased region" description="Basic and acidic residues" evidence="1">
    <location>
        <begin position="661"/>
        <end position="670"/>
    </location>
</feature>
<dbReference type="InterPro" id="IPR025451">
    <property type="entry name" value="DUF4211"/>
</dbReference>
<feature type="compositionally biased region" description="Polar residues" evidence="1">
    <location>
        <begin position="126"/>
        <end position="135"/>
    </location>
</feature>
<dbReference type="Pfam" id="PF13926">
    <property type="entry name" value="DUF4211"/>
    <property type="match status" value="1"/>
</dbReference>
<name>A0A2J6S5Y5_HYAVF</name>
<dbReference type="PANTHER" id="PTHR14689:SF0">
    <property type="entry name" value="COILED-COIL DOMAIN-CONTAINING PROTEIN 82"/>
    <property type="match status" value="1"/>
</dbReference>
<feature type="compositionally biased region" description="Polar residues" evidence="1">
    <location>
        <begin position="246"/>
        <end position="269"/>
    </location>
</feature>
<evidence type="ECO:0000256" key="1">
    <source>
        <dbReference type="SAM" id="MobiDB-lite"/>
    </source>
</evidence>
<feature type="compositionally biased region" description="Polar residues" evidence="1">
    <location>
        <begin position="23"/>
        <end position="33"/>
    </location>
</feature>
<proteinExistence type="predicted"/>
<dbReference type="EMBL" id="KZ613939">
    <property type="protein sequence ID" value="PMD46168.1"/>
    <property type="molecule type" value="Genomic_DNA"/>
</dbReference>
<dbReference type="GO" id="GO:0005634">
    <property type="term" value="C:nucleus"/>
    <property type="evidence" value="ECO:0007669"/>
    <property type="project" value="TreeGrafter"/>
</dbReference>
<evidence type="ECO:0000313" key="3">
    <source>
        <dbReference type="EMBL" id="PMD46168.1"/>
    </source>
</evidence>
<keyword evidence="4" id="KW-1185">Reference proteome</keyword>
<dbReference type="OrthoDB" id="21499at2759"/>
<feature type="domain" description="DUF4211" evidence="2">
    <location>
        <begin position="500"/>
        <end position="640"/>
    </location>
</feature>
<protein>
    <recommendedName>
        <fullName evidence="2">DUF4211 domain-containing protein</fullName>
    </recommendedName>
</protein>
<evidence type="ECO:0000259" key="2">
    <source>
        <dbReference type="Pfam" id="PF13926"/>
    </source>
</evidence>
<feature type="compositionally biased region" description="Basic and acidic residues" evidence="1">
    <location>
        <begin position="422"/>
        <end position="431"/>
    </location>
</feature>